<feature type="signal peptide" evidence="1">
    <location>
        <begin position="1"/>
        <end position="24"/>
    </location>
</feature>
<keyword evidence="3" id="KW-1185">Reference proteome</keyword>
<dbReference type="AlphaFoldDB" id="A0A8H7PIR8"/>
<name>A0A8H7PIR8_9FUNG</name>
<dbReference type="OrthoDB" id="2479045at2759"/>
<protein>
    <recommendedName>
        <fullName evidence="4">Secreted protein</fullName>
    </recommendedName>
</protein>
<evidence type="ECO:0000256" key="1">
    <source>
        <dbReference type="SAM" id="SignalP"/>
    </source>
</evidence>
<comment type="caution">
    <text evidence="2">The sequence shown here is derived from an EMBL/GenBank/DDBJ whole genome shotgun (WGS) entry which is preliminary data.</text>
</comment>
<dbReference type="Proteomes" id="UP000612746">
    <property type="component" value="Unassembled WGS sequence"/>
</dbReference>
<dbReference type="EMBL" id="JAEPRA010000016">
    <property type="protein sequence ID" value="KAG2174505.1"/>
    <property type="molecule type" value="Genomic_DNA"/>
</dbReference>
<evidence type="ECO:0000313" key="2">
    <source>
        <dbReference type="EMBL" id="KAG2174505.1"/>
    </source>
</evidence>
<organism evidence="2 3">
    <name type="scientific">Umbelopsis vinacea</name>
    <dbReference type="NCBI Taxonomy" id="44442"/>
    <lineage>
        <taxon>Eukaryota</taxon>
        <taxon>Fungi</taxon>
        <taxon>Fungi incertae sedis</taxon>
        <taxon>Mucoromycota</taxon>
        <taxon>Mucoromycotina</taxon>
        <taxon>Umbelopsidomycetes</taxon>
        <taxon>Umbelopsidales</taxon>
        <taxon>Umbelopsidaceae</taxon>
        <taxon>Umbelopsis</taxon>
    </lineage>
</organism>
<gene>
    <name evidence="2" type="ORF">INT44_006768</name>
</gene>
<keyword evidence="1" id="KW-0732">Signal</keyword>
<reference evidence="2" key="1">
    <citation type="submission" date="2020-12" db="EMBL/GenBank/DDBJ databases">
        <title>Metabolic potential, ecology and presence of endohyphal bacteria is reflected in genomic diversity of Mucoromycotina.</title>
        <authorList>
            <person name="Muszewska A."/>
            <person name="Okrasinska A."/>
            <person name="Steczkiewicz K."/>
            <person name="Drgas O."/>
            <person name="Orlowska M."/>
            <person name="Perlinska-Lenart U."/>
            <person name="Aleksandrzak-Piekarczyk T."/>
            <person name="Szatraj K."/>
            <person name="Zielenkiewicz U."/>
            <person name="Pilsyk S."/>
            <person name="Malc E."/>
            <person name="Mieczkowski P."/>
            <person name="Kruszewska J.S."/>
            <person name="Biernat P."/>
            <person name="Pawlowska J."/>
        </authorList>
    </citation>
    <scope>NUCLEOTIDE SEQUENCE</scope>
    <source>
        <strain evidence="2">WA0000051536</strain>
    </source>
</reference>
<evidence type="ECO:0008006" key="4">
    <source>
        <dbReference type="Google" id="ProtNLM"/>
    </source>
</evidence>
<evidence type="ECO:0000313" key="3">
    <source>
        <dbReference type="Proteomes" id="UP000612746"/>
    </source>
</evidence>
<feature type="chain" id="PRO_5034226317" description="Secreted protein" evidence="1">
    <location>
        <begin position="25"/>
        <end position="104"/>
    </location>
</feature>
<accession>A0A8H7PIR8</accession>
<sequence length="104" mass="11081">MQGFTIFLIIGAIVLSCGPRFSAAAPSPAPLYYHTLGGEYKVLPGVLGECQNLPKDAAAFINPTPFIVAAFPAPDCQSISTLVFPGEKRDGPPRFFSVKVLVQK</sequence>
<proteinExistence type="predicted"/>